<dbReference type="AlphaFoldDB" id="A0ABD1XH11"/>
<name>A0ABD1XH11_9MARC</name>
<dbReference type="Proteomes" id="UP001605036">
    <property type="component" value="Unassembled WGS sequence"/>
</dbReference>
<evidence type="ECO:0000313" key="2">
    <source>
        <dbReference type="Proteomes" id="UP001605036"/>
    </source>
</evidence>
<accession>A0ABD1XH11</accession>
<comment type="caution">
    <text evidence="1">The sequence shown here is derived from an EMBL/GenBank/DDBJ whole genome shotgun (WGS) entry which is preliminary data.</text>
</comment>
<evidence type="ECO:0000313" key="1">
    <source>
        <dbReference type="EMBL" id="KAL2607983.1"/>
    </source>
</evidence>
<proteinExistence type="predicted"/>
<dbReference type="InterPro" id="IPR032675">
    <property type="entry name" value="LRR_dom_sf"/>
</dbReference>
<dbReference type="SUPFAM" id="SSF52047">
    <property type="entry name" value="RNI-like"/>
    <property type="match status" value="1"/>
</dbReference>
<protein>
    <submittedName>
        <fullName evidence="1">Uncharacterized protein</fullName>
    </submittedName>
</protein>
<sequence length="148" mass="16859">MSMFPANLVLLHMENCSKAPQWKRRWLGWFMGSSPICEGNVETLHSMSILILENYSNVKPPKTFHMFGGLSMLAYLRVETCTALIVKRLPESFHGLKHLNILDIGFCEELETLYVRFVLWSRRASASSFVGTSYSPDVTKGVRLQNSN</sequence>
<dbReference type="EMBL" id="JBHFFA010000008">
    <property type="protein sequence ID" value="KAL2607983.1"/>
    <property type="molecule type" value="Genomic_DNA"/>
</dbReference>
<organism evidence="1 2">
    <name type="scientific">Riccia fluitans</name>
    <dbReference type="NCBI Taxonomy" id="41844"/>
    <lineage>
        <taxon>Eukaryota</taxon>
        <taxon>Viridiplantae</taxon>
        <taxon>Streptophyta</taxon>
        <taxon>Embryophyta</taxon>
        <taxon>Marchantiophyta</taxon>
        <taxon>Marchantiopsida</taxon>
        <taxon>Marchantiidae</taxon>
        <taxon>Marchantiales</taxon>
        <taxon>Ricciaceae</taxon>
        <taxon>Riccia</taxon>
    </lineage>
</organism>
<dbReference type="Gene3D" id="3.80.10.10">
    <property type="entry name" value="Ribonuclease Inhibitor"/>
    <property type="match status" value="1"/>
</dbReference>
<gene>
    <name evidence="1" type="ORF">R1flu_026556</name>
</gene>
<reference evidence="1 2" key="1">
    <citation type="submission" date="2024-09" db="EMBL/GenBank/DDBJ databases">
        <title>Chromosome-scale assembly of Riccia fluitans.</title>
        <authorList>
            <person name="Paukszto L."/>
            <person name="Sawicki J."/>
            <person name="Karawczyk K."/>
            <person name="Piernik-Szablinska J."/>
            <person name="Szczecinska M."/>
            <person name="Mazdziarz M."/>
        </authorList>
    </citation>
    <scope>NUCLEOTIDE SEQUENCE [LARGE SCALE GENOMIC DNA]</scope>
    <source>
        <strain evidence="1">Rf_01</strain>
        <tissue evidence="1">Aerial parts of the thallus</tissue>
    </source>
</reference>
<keyword evidence="2" id="KW-1185">Reference proteome</keyword>